<feature type="compositionally biased region" description="Pro residues" evidence="1">
    <location>
        <begin position="316"/>
        <end position="326"/>
    </location>
</feature>
<feature type="region of interest" description="Disordered" evidence="1">
    <location>
        <begin position="267"/>
        <end position="523"/>
    </location>
</feature>
<gene>
    <name evidence="2" type="ORF">CLV40_11417</name>
</gene>
<dbReference type="AlphaFoldDB" id="A0A2S6GJI0"/>
<feature type="compositionally biased region" description="Polar residues" evidence="1">
    <location>
        <begin position="692"/>
        <end position="703"/>
    </location>
</feature>
<reference evidence="2 3" key="1">
    <citation type="submission" date="2018-02" db="EMBL/GenBank/DDBJ databases">
        <title>Genomic Encyclopedia of Archaeal and Bacterial Type Strains, Phase II (KMG-II): from individual species to whole genera.</title>
        <authorList>
            <person name="Goeker M."/>
        </authorList>
    </citation>
    <scope>NUCLEOTIDE SEQUENCE [LARGE SCALE GENOMIC DNA]</scope>
    <source>
        <strain evidence="2 3">YU 961-1</strain>
    </source>
</reference>
<feature type="compositionally biased region" description="Basic and acidic residues" evidence="1">
    <location>
        <begin position="194"/>
        <end position="208"/>
    </location>
</feature>
<name>A0A2S6GJI0_9PSEU</name>
<accession>A0A2S6GJI0</accession>
<comment type="caution">
    <text evidence="2">The sequence shown here is derived from an EMBL/GenBank/DDBJ whole genome shotgun (WGS) entry which is preliminary data.</text>
</comment>
<feature type="compositionally biased region" description="Basic and acidic residues" evidence="1">
    <location>
        <begin position="276"/>
        <end position="289"/>
    </location>
</feature>
<sequence>MRPTLPPHRHHTGLGIPNLVHRTRDINPPRPLLKRPHPIQPLGRRHQRRLQPLPSPLRMPLQQQGSRPSHMRRSHGRPPKRDIPIPLLPQRRVLRPSSRDVHPRRHDLRLDPGIPHPRPPPGKTRHPIGLVHRPHRQRRVRTGRRRHRLSPIPTIVPRRHNEQGTITQPIHRLLQRIHSLGIGPTQAQIDDLDTGVHRPLDPRQDRRLRTPPAPANLPHQQPSIRRHPHVFPTGRRPGPRDRRRDMRPMPVLVGILTPLPRKVLRRRDPPTQVRVSRIDPGIEHRDLHPLPRPPRLPGGRRPDLRHTHIKAGPTHPIEPNPPPTPVPGQLFPKPRHIPLGNGNGLPTHSPQRHPNPGRPRRQDQRHIVPIPIPIPTPQQRGHIEQPRIKHPLPQPTPGIRRHHIQPIPHPGRSELHVLPPRPGINGRNEPIPELPNRDPIPGHQRDGTQIPPAGAPHIPLATHLSRRRHPQPEHGNGQPGNHPKESAHPPNQAANPTPTPASKRRVPFPEPSPPPPELSTAKISFSENCHPSPLEWISGAGGISRSSSPLLSSPLLSSPLLSSPLPRASPRHTPSAPASSSPISLLRHTFPFPFPLGATHFPTSLSSPPLCPLLFAIPLALPLSSTPSLHLSPPRSRASLDTSPAPRRRPHLAPTSPCPPGITPSSPLPPRFTPSSLPSLRHPLAPPLPSMPSHSPRNTYPQP</sequence>
<feature type="region of interest" description="Disordered" evidence="1">
    <location>
        <begin position="1"/>
        <end position="129"/>
    </location>
</feature>
<evidence type="ECO:0000313" key="3">
    <source>
        <dbReference type="Proteomes" id="UP000239203"/>
    </source>
</evidence>
<evidence type="ECO:0000256" key="1">
    <source>
        <dbReference type="SAM" id="MobiDB-lite"/>
    </source>
</evidence>
<feature type="compositionally biased region" description="Pro residues" evidence="1">
    <location>
        <begin position="508"/>
        <end position="517"/>
    </location>
</feature>
<feature type="compositionally biased region" description="Basic residues" evidence="1">
    <location>
        <begin position="32"/>
        <end position="49"/>
    </location>
</feature>
<dbReference type="EMBL" id="PTIX01000014">
    <property type="protein sequence ID" value="PPK65365.1"/>
    <property type="molecule type" value="Genomic_DNA"/>
</dbReference>
<evidence type="ECO:0000313" key="2">
    <source>
        <dbReference type="EMBL" id="PPK65365.1"/>
    </source>
</evidence>
<feature type="compositionally biased region" description="Low complexity" evidence="1">
    <location>
        <begin position="626"/>
        <end position="640"/>
    </location>
</feature>
<feature type="compositionally biased region" description="Pro residues" evidence="1">
    <location>
        <begin position="656"/>
        <end position="672"/>
    </location>
</feature>
<keyword evidence="3" id="KW-1185">Reference proteome</keyword>
<proteinExistence type="predicted"/>
<dbReference type="Proteomes" id="UP000239203">
    <property type="component" value="Unassembled WGS sequence"/>
</dbReference>
<feature type="region of interest" description="Disordered" evidence="1">
    <location>
        <begin position="192"/>
        <end position="246"/>
    </location>
</feature>
<organism evidence="2 3">
    <name type="scientific">Actinokineospora auranticolor</name>
    <dbReference type="NCBI Taxonomy" id="155976"/>
    <lineage>
        <taxon>Bacteria</taxon>
        <taxon>Bacillati</taxon>
        <taxon>Actinomycetota</taxon>
        <taxon>Actinomycetes</taxon>
        <taxon>Pseudonocardiales</taxon>
        <taxon>Pseudonocardiaceae</taxon>
        <taxon>Actinokineospora</taxon>
    </lineage>
</organism>
<feature type="region of interest" description="Disordered" evidence="1">
    <location>
        <begin position="562"/>
        <end position="582"/>
    </location>
</feature>
<feature type="compositionally biased region" description="Basic residues" evidence="1">
    <location>
        <begin position="69"/>
        <end position="78"/>
    </location>
</feature>
<feature type="region of interest" description="Disordered" evidence="1">
    <location>
        <begin position="626"/>
        <end position="703"/>
    </location>
</feature>
<protein>
    <submittedName>
        <fullName evidence="2">Uncharacterized protein</fullName>
    </submittedName>
</protein>